<reference evidence="2" key="1">
    <citation type="journal article" date="2019" name="Microbiol. Resour. Announc.">
        <title>Draft Genomic Sequences of Streptomyces misionensis and Streptomyces albidoflavus, bacteria applied for phytopathogen biocontrol.</title>
        <authorList>
            <person name="Pylro V."/>
            <person name="Dias A."/>
            <person name="Andreote F."/>
            <person name="Varani A."/>
            <person name="Andreote C."/>
            <person name="Bernardo E."/>
            <person name="Martins T."/>
        </authorList>
    </citation>
    <scope>NUCLEOTIDE SEQUENCE [LARGE SCALE GENOMIC DNA]</scope>
    <source>
        <strain evidence="2">66</strain>
    </source>
</reference>
<proteinExistence type="predicted"/>
<feature type="region of interest" description="Disordered" evidence="1">
    <location>
        <begin position="59"/>
        <end position="78"/>
    </location>
</feature>
<evidence type="ECO:0000313" key="2">
    <source>
        <dbReference type="EMBL" id="TWV43434.1"/>
    </source>
</evidence>
<name>A0A5C6JPF8_9ACTN</name>
<dbReference type="AlphaFoldDB" id="A0A5C6JPF8"/>
<evidence type="ECO:0000313" key="3">
    <source>
        <dbReference type="Proteomes" id="UP000320481"/>
    </source>
</evidence>
<protein>
    <submittedName>
        <fullName evidence="2">Uncharacterized protein</fullName>
    </submittedName>
</protein>
<gene>
    <name evidence="2" type="ORF">FRZ03_18925</name>
</gene>
<dbReference type="EMBL" id="VOGW01000105">
    <property type="protein sequence ID" value="TWV43434.1"/>
    <property type="molecule type" value="Genomic_DNA"/>
</dbReference>
<accession>A0A5C6JPF8</accession>
<dbReference type="Proteomes" id="UP000320481">
    <property type="component" value="Unassembled WGS sequence"/>
</dbReference>
<organism evidence="2 3">
    <name type="scientific">Streptomyces misionensis</name>
    <dbReference type="NCBI Taxonomy" id="67331"/>
    <lineage>
        <taxon>Bacteria</taxon>
        <taxon>Bacillati</taxon>
        <taxon>Actinomycetota</taxon>
        <taxon>Actinomycetes</taxon>
        <taxon>Kitasatosporales</taxon>
        <taxon>Streptomycetaceae</taxon>
        <taxon>Streptomyces</taxon>
    </lineage>
</organism>
<evidence type="ECO:0000256" key="1">
    <source>
        <dbReference type="SAM" id="MobiDB-lite"/>
    </source>
</evidence>
<dbReference type="RefSeq" id="WP_146466342.1">
    <property type="nucleotide sequence ID" value="NZ_VOGW01000105.1"/>
</dbReference>
<keyword evidence="3" id="KW-1185">Reference proteome</keyword>
<comment type="caution">
    <text evidence="2">The sequence shown here is derived from an EMBL/GenBank/DDBJ whole genome shotgun (WGS) entry which is preliminary data.</text>
</comment>
<feature type="compositionally biased region" description="Basic and acidic residues" evidence="1">
    <location>
        <begin position="68"/>
        <end position="78"/>
    </location>
</feature>
<sequence length="78" mass="8604">MDDTGFDSCPVCWSPAADGAQWILLSRHRTSEGDIEYCVSACGCVAVLLDGELLRTVPAGTPRRPMARAREERRRPAR</sequence>